<evidence type="ECO:0000313" key="8">
    <source>
        <dbReference type="EMBL" id="PTQ86566.1"/>
    </source>
</evidence>
<feature type="domain" description="2Fe-2S ferredoxin-type" evidence="7">
    <location>
        <begin position="2"/>
        <end position="98"/>
    </location>
</feature>
<dbReference type="EMBL" id="QAON01000037">
    <property type="protein sequence ID" value="PTQ86566.1"/>
    <property type="molecule type" value="Genomic_DNA"/>
</dbReference>
<name>A0A2T5IRW4_9GAMM</name>
<evidence type="ECO:0000256" key="2">
    <source>
        <dbReference type="ARBA" id="ARBA00022714"/>
    </source>
</evidence>
<keyword evidence="9" id="KW-1185">Reference proteome</keyword>
<organism evidence="8 9">
    <name type="scientific">Agitococcus lubricus</name>
    <dbReference type="NCBI Taxonomy" id="1077255"/>
    <lineage>
        <taxon>Bacteria</taxon>
        <taxon>Pseudomonadati</taxon>
        <taxon>Pseudomonadota</taxon>
        <taxon>Gammaproteobacteria</taxon>
        <taxon>Moraxellales</taxon>
        <taxon>Moraxellaceae</taxon>
        <taxon>Agitococcus</taxon>
    </lineage>
</organism>
<accession>A0A2T5IRW4</accession>
<dbReference type="SUPFAM" id="SSF54292">
    <property type="entry name" value="2Fe-2S ferredoxin-like"/>
    <property type="match status" value="1"/>
</dbReference>
<dbReference type="GO" id="GO:0009055">
    <property type="term" value="F:electron transfer activity"/>
    <property type="evidence" value="ECO:0007669"/>
    <property type="project" value="TreeGrafter"/>
</dbReference>
<dbReference type="InterPro" id="IPR036010">
    <property type="entry name" value="2Fe-2S_ferredoxin-like_sf"/>
</dbReference>
<gene>
    <name evidence="8" type="ORF">C8N29_1373</name>
</gene>
<evidence type="ECO:0000313" key="9">
    <source>
        <dbReference type="Proteomes" id="UP000244223"/>
    </source>
</evidence>
<keyword evidence="5" id="KW-0411">Iron-sulfur</keyword>
<reference evidence="8 9" key="1">
    <citation type="submission" date="2018-04" db="EMBL/GenBank/DDBJ databases">
        <title>Genomic Encyclopedia of Archaeal and Bacterial Type Strains, Phase II (KMG-II): from individual species to whole genera.</title>
        <authorList>
            <person name="Goeker M."/>
        </authorList>
    </citation>
    <scope>NUCLEOTIDE SEQUENCE [LARGE SCALE GENOMIC DNA]</scope>
    <source>
        <strain evidence="8 9">DSM 5822</strain>
    </source>
</reference>
<protein>
    <submittedName>
        <fullName evidence="8">Ferredoxin</fullName>
    </submittedName>
</protein>
<dbReference type="Pfam" id="PF00111">
    <property type="entry name" value="Fer2"/>
    <property type="match status" value="1"/>
</dbReference>
<sequence length="158" mass="17456">MKSVVFSADHQQAIINTEQRLLDALLTRKVEVKMLCRGRGMCATCHVYVTKNPHSLTPMTDREKLTLSVLTGAQPNSRLACQAHVLGDGVEISLPTGLYIESFADIEALIGKRTTAPILHPITGKILIQEKKIITRSAIAELRNVDVDIQQLSLEKSR</sequence>
<evidence type="ECO:0000256" key="4">
    <source>
        <dbReference type="ARBA" id="ARBA00023004"/>
    </source>
</evidence>
<comment type="cofactor">
    <cofactor evidence="6">
        <name>[2Fe-2S] cluster</name>
        <dbReference type="ChEBI" id="CHEBI:190135"/>
    </cofactor>
</comment>
<evidence type="ECO:0000256" key="3">
    <source>
        <dbReference type="ARBA" id="ARBA00022723"/>
    </source>
</evidence>
<keyword evidence="4" id="KW-0408">Iron</keyword>
<keyword evidence="3" id="KW-0479">Metal-binding</keyword>
<evidence type="ECO:0000259" key="7">
    <source>
        <dbReference type="PROSITE" id="PS51085"/>
    </source>
</evidence>
<evidence type="ECO:0000256" key="5">
    <source>
        <dbReference type="ARBA" id="ARBA00023014"/>
    </source>
</evidence>
<proteinExistence type="inferred from homology"/>
<dbReference type="GO" id="GO:0046872">
    <property type="term" value="F:metal ion binding"/>
    <property type="evidence" value="ECO:0007669"/>
    <property type="project" value="UniProtKB-KW"/>
</dbReference>
<dbReference type="PANTHER" id="PTHR23426">
    <property type="entry name" value="FERREDOXIN/ADRENODOXIN"/>
    <property type="match status" value="1"/>
</dbReference>
<evidence type="ECO:0000256" key="1">
    <source>
        <dbReference type="ARBA" id="ARBA00010914"/>
    </source>
</evidence>
<dbReference type="Proteomes" id="UP000244223">
    <property type="component" value="Unassembled WGS sequence"/>
</dbReference>
<dbReference type="GO" id="GO:0051537">
    <property type="term" value="F:2 iron, 2 sulfur cluster binding"/>
    <property type="evidence" value="ECO:0007669"/>
    <property type="project" value="UniProtKB-KW"/>
</dbReference>
<dbReference type="GO" id="GO:0140647">
    <property type="term" value="P:P450-containing electron transport chain"/>
    <property type="evidence" value="ECO:0007669"/>
    <property type="project" value="InterPro"/>
</dbReference>
<dbReference type="AlphaFoldDB" id="A0A2T5IRW4"/>
<dbReference type="OrthoDB" id="9810588at2"/>
<comment type="similarity">
    <text evidence="1">Belongs to the adrenodoxin/putidaredoxin family.</text>
</comment>
<dbReference type="InterPro" id="IPR012675">
    <property type="entry name" value="Beta-grasp_dom_sf"/>
</dbReference>
<dbReference type="PANTHER" id="PTHR23426:SF65">
    <property type="entry name" value="FERREDOXIN-2, MITOCHONDRIAL"/>
    <property type="match status" value="1"/>
</dbReference>
<dbReference type="PROSITE" id="PS51085">
    <property type="entry name" value="2FE2S_FER_2"/>
    <property type="match status" value="1"/>
</dbReference>
<dbReference type="InterPro" id="IPR001041">
    <property type="entry name" value="2Fe-2S_ferredoxin-type"/>
</dbReference>
<dbReference type="RefSeq" id="WP_107867084.1">
    <property type="nucleotide sequence ID" value="NZ_QAON01000037.1"/>
</dbReference>
<dbReference type="Gene3D" id="3.10.20.30">
    <property type="match status" value="1"/>
</dbReference>
<evidence type="ECO:0000256" key="6">
    <source>
        <dbReference type="ARBA" id="ARBA00034078"/>
    </source>
</evidence>
<keyword evidence="2" id="KW-0001">2Fe-2S</keyword>
<dbReference type="InterPro" id="IPR001055">
    <property type="entry name" value="Adrenodoxin-like"/>
</dbReference>
<comment type="caution">
    <text evidence="8">The sequence shown here is derived from an EMBL/GenBank/DDBJ whole genome shotgun (WGS) entry which is preliminary data.</text>
</comment>
<dbReference type="CDD" id="cd00207">
    <property type="entry name" value="fer2"/>
    <property type="match status" value="1"/>
</dbReference>